<dbReference type="Proteomes" id="UP001501697">
    <property type="component" value="Unassembled WGS sequence"/>
</dbReference>
<accession>A0ABP7AIW3</accession>
<evidence type="ECO:0000259" key="1">
    <source>
        <dbReference type="Pfam" id="PF18096"/>
    </source>
</evidence>
<feature type="domain" description="THUMP-like" evidence="1">
    <location>
        <begin position="323"/>
        <end position="394"/>
    </location>
</feature>
<dbReference type="EMBL" id="BAAAYU010000005">
    <property type="protein sequence ID" value="GAA3632948.1"/>
    <property type="molecule type" value="Genomic_DNA"/>
</dbReference>
<dbReference type="Pfam" id="PF18096">
    <property type="entry name" value="Thump_like"/>
    <property type="match status" value="1"/>
</dbReference>
<sequence length="399" mass="42092">MEMAELSALLTPGGLRLLDSLGDIASTGDVAAAVTRLRRDGHSPDLVSAAVGQARLRARARAKFGGHAERMLFTRAGLEQSTRLSLAAHHAGRFRAAGLQRVADLGCGIGGDALALAALGLRVDAVDSDEVTSAIAAYNLAVFGDAVTVRCTRAEDADLTDVDAVWLDPARRTAGHGATVRTRPEDWSPSLDWVLDLLTRRPGGVKLGPGLDRALIPDHVEAQWVSADGSTVELVLWSGAVARPGVRRAALVTRGERAWELTAAADAEDAPVRDLGAFVHEPEGAVIRSRLIGDVARSLEAGMLDRRIAYLTGDAASTSPFVSTFRVRETLPVSTAALSKALRARGIGTLEIKKRGVDVDPAALRTKLTLRGDDAATLLLTRLGDRRVAILADRVEAAG</sequence>
<keyword evidence="2" id="KW-0808">Transferase</keyword>
<dbReference type="InterPro" id="IPR041497">
    <property type="entry name" value="Thump-like"/>
</dbReference>
<organism evidence="2 3">
    <name type="scientific">Microbacterium awajiense</name>
    <dbReference type="NCBI Taxonomy" id="415214"/>
    <lineage>
        <taxon>Bacteria</taxon>
        <taxon>Bacillati</taxon>
        <taxon>Actinomycetota</taxon>
        <taxon>Actinomycetes</taxon>
        <taxon>Micrococcales</taxon>
        <taxon>Microbacteriaceae</taxon>
        <taxon>Microbacterium</taxon>
    </lineage>
</organism>
<dbReference type="GO" id="GO:0032259">
    <property type="term" value="P:methylation"/>
    <property type="evidence" value="ECO:0007669"/>
    <property type="project" value="UniProtKB-KW"/>
</dbReference>
<comment type="caution">
    <text evidence="2">The sequence shown here is derived from an EMBL/GenBank/DDBJ whole genome shotgun (WGS) entry which is preliminary data.</text>
</comment>
<evidence type="ECO:0000313" key="3">
    <source>
        <dbReference type="Proteomes" id="UP001501697"/>
    </source>
</evidence>
<dbReference type="RefSeq" id="WP_344737370.1">
    <property type="nucleotide sequence ID" value="NZ_BAAAYU010000005.1"/>
</dbReference>
<dbReference type="InterPro" id="IPR029063">
    <property type="entry name" value="SAM-dependent_MTases_sf"/>
</dbReference>
<dbReference type="SUPFAM" id="SSF53335">
    <property type="entry name" value="S-adenosyl-L-methionine-dependent methyltransferases"/>
    <property type="match status" value="1"/>
</dbReference>
<reference evidence="3" key="1">
    <citation type="journal article" date="2019" name="Int. J. Syst. Evol. Microbiol.">
        <title>The Global Catalogue of Microorganisms (GCM) 10K type strain sequencing project: providing services to taxonomists for standard genome sequencing and annotation.</title>
        <authorList>
            <consortium name="The Broad Institute Genomics Platform"/>
            <consortium name="The Broad Institute Genome Sequencing Center for Infectious Disease"/>
            <person name="Wu L."/>
            <person name="Ma J."/>
        </authorList>
    </citation>
    <scope>NUCLEOTIDE SEQUENCE [LARGE SCALE GENOMIC DNA]</scope>
    <source>
        <strain evidence="3">JCM 16544</strain>
    </source>
</reference>
<dbReference type="GO" id="GO:0005840">
    <property type="term" value="C:ribosome"/>
    <property type="evidence" value="ECO:0007669"/>
    <property type="project" value="UniProtKB-KW"/>
</dbReference>
<dbReference type="GO" id="GO:0008168">
    <property type="term" value="F:methyltransferase activity"/>
    <property type="evidence" value="ECO:0007669"/>
    <property type="project" value="UniProtKB-KW"/>
</dbReference>
<proteinExistence type="predicted"/>
<protein>
    <submittedName>
        <fullName evidence="2">50S ribosomal protein L11 methyltransferase</fullName>
    </submittedName>
</protein>
<keyword evidence="3" id="KW-1185">Reference proteome</keyword>
<keyword evidence="2" id="KW-0689">Ribosomal protein</keyword>
<evidence type="ECO:0000313" key="2">
    <source>
        <dbReference type="EMBL" id="GAA3632948.1"/>
    </source>
</evidence>
<dbReference type="Gene3D" id="3.40.50.150">
    <property type="entry name" value="Vaccinia Virus protein VP39"/>
    <property type="match status" value="1"/>
</dbReference>
<gene>
    <name evidence="2" type="ORF">GCM10022200_14960</name>
</gene>
<keyword evidence="2" id="KW-0687">Ribonucleoprotein</keyword>
<name>A0ABP7AIW3_9MICO</name>
<keyword evidence="2" id="KW-0489">Methyltransferase</keyword>